<dbReference type="Proteomes" id="UP000266673">
    <property type="component" value="Unassembled WGS sequence"/>
</dbReference>
<dbReference type="InterPro" id="IPR011333">
    <property type="entry name" value="SKP1/BTB/POZ_sf"/>
</dbReference>
<accession>A0A397TXZ5</accession>
<organism evidence="1 2">
    <name type="scientific">Gigaspora rosea</name>
    <dbReference type="NCBI Taxonomy" id="44941"/>
    <lineage>
        <taxon>Eukaryota</taxon>
        <taxon>Fungi</taxon>
        <taxon>Fungi incertae sedis</taxon>
        <taxon>Mucoromycota</taxon>
        <taxon>Glomeromycotina</taxon>
        <taxon>Glomeromycetes</taxon>
        <taxon>Diversisporales</taxon>
        <taxon>Gigasporaceae</taxon>
        <taxon>Gigaspora</taxon>
    </lineage>
</organism>
<keyword evidence="2" id="KW-1185">Reference proteome</keyword>
<dbReference type="AlphaFoldDB" id="A0A397TXZ5"/>
<comment type="caution">
    <text evidence="1">The sequence shown here is derived from an EMBL/GenBank/DDBJ whole genome shotgun (WGS) entry which is preliminary data.</text>
</comment>
<protein>
    <recommendedName>
        <fullName evidence="3">BTB domain-containing protein</fullName>
    </recommendedName>
</protein>
<name>A0A397TXZ5_9GLOM</name>
<dbReference type="OrthoDB" id="2434378at2759"/>
<evidence type="ECO:0008006" key="3">
    <source>
        <dbReference type="Google" id="ProtNLM"/>
    </source>
</evidence>
<proteinExistence type="predicted"/>
<evidence type="ECO:0000313" key="2">
    <source>
        <dbReference type="Proteomes" id="UP000266673"/>
    </source>
</evidence>
<dbReference type="Gene3D" id="3.30.710.10">
    <property type="entry name" value="Potassium Channel Kv1.1, Chain A"/>
    <property type="match status" value="1"/>
</dbReference>
<dbReference type="EMBL" id="QKWP01002559">
    <property type="protein sequence ID" value="RIB02892.1"/>
    <property type="molecule type" value="Genomic_DNA"/>
</dbReference>
<evidence type="ECO:0000313" key="1">
    <source>
        <dbReference type="EMBL" id="RIB02892.1"/>
    </source>
</evidence>
<gene>
    <name evidence="1" type="ORF">C2G38_2226594</name>
</gene>
<sequence length="196" mass="23042">MATKFFEKISSNLSDLLLNENEYNVIIEVGQAPSYIVFKAHSFILNSRCLYSKDKLRDVAYENGVKTIKKTDILIEMFDTIIIFDDNNFNDLQHFCTSIIAKYPNIGFDFDEFISLSENALVSILKLDNLQMDECIFKKVRPSLSRHGFTVYQLLTIITIITDDNENEMELNNKYELRIRAKYYFKMKIYEEAIEY</sequence>
<reference evidence="1 2" key="1">
    <citation type="submission" date="2018-06" db="EMBL/GenBank/DDBJ databases">
        <title>Comparative genomics reveals the genomic features of Rhizophagus irregularis, R. cerebriforme, R. diaphanum and Gigaspora rosea, and their symbiotic lifestyle signature.</title>
        <authorList>
            <person name="Morin E."/>
            <person name="San Clemente H."/>
            <person name="Chen E.C.H."/>
            <person name="De La Providencia I."/>
            <person name="Hainaut M."/>
            <person name="Kuo A."/>
            <person name="Kohler A."/>
            <person name="Murat C."/>
            <person name="Tang N."/>
            <person name="Roy S."/>
            <person name="Loubradou J."/>
            <person name="Henrissat B."/>
            <person name="Grigoriev I.V."/>
            <person name="Corradi N."/>
            <person name="Roux C."/>
            <person name="Martin F.M."/>
        </authorList>
    </citation>
    <scope>NUCLEOTIDE SEQUENCE [LARGE SCALE GENOMIC DNA]</scope>
    <source>
        <strain evidence="1 2">DAOM 194757</strain>
    </source>
</reference>